<feature type="region of interest" description="Disordered" evidence="6">
    <location>
        <begin position="879"/>
        <end position="914"/>
    </location>
</feature>
<proteinExistence type="inferred from homology"/>
<dbReference type="GeneID" id="90076317"/>
<dbReference type="Pfam" id="PF05833">
    <property type="entry name" value="NFACT_N"/>
    <property type="match status" value="1"/>
</dbReference>
<evidence type="ECO:0000256" key="2">
    <source>
        <dbReference type="ARBA" id="ARBA00008318"/>
    </source>
</evidence>
<dbReference type="GO" id="GO:0043023">
    <property type="term" value="F:ribosomal large subunit binding"/>
    <property type="evidence" value="ECO:0007669"/>
    <property type="project" value="TreeGrafter"/>
</dbReference>
<protein>
    <recommendedName>
        <fullName evidence="5">Ribosome quality control complex subunit 2</fullName>
    </recommendedName>
</protein>
<dbReference type="InterPro" id="IPR051608">
    <property type="entry name" value="RQC_Subunit_NEMF"/>
</dbReference>
<reference evidence="9 10" key="1">
    <citation type="journal article" date="2023" name="Elife">
        <title>Identification of key yeast species and microbe-microbe interactions impacting larval growth of Drosophila in the wild.</title>
        <authorList>
            <person name="Mure A."/>
            <person name="Sugiura Y."/>
            <person name="Maeda R."/>
            <person name="Honda K."/>
            <person name="Sakurai N."/>
            <person name="Takahashi Y."/>
            <person name="Watada M."/>
            <person name="Katoh T."/>
            <person name="Gotoh A."/>
            <person name="Gotoh Y."/>
            <person name="Taniguchi I."/>
            <person name="Nakamura K."/>
            <person name="Hayashi T."/>
            <person name="Katayama T."/>
            <person name="Uemura T."/>
            <person name="Hattori Y."/>
        </authorList>
    </citation>
    <scope>NUCLEOTIDE SEQUENCE [LARGE SCALE GENOMIC DNA]</scope>
    <source>
        <strain evidence="9 10">SC-9</strain>
    </source>
</reference>
<evidence type="ECO:0000256" key="6">
    <source>
        <dbReference type="SAM" id="MobiDB-lite"/>
    </source>
</evidence>
<feature type="region of interest" description="Disordered" evidence="6">
    <location>
        <begin position="798"/>
        <end position="858"/>
    </location>
</feature>
<dbReference type="GO" id="GO:1990116">
    <property type="term" value="P:ribosome-associated ubiquitin-dependent protein catabolic process"/>
    <property type="evidence" value="ECO:0007669"/>
    <property type="project" value="TreeGrafter"/>
</dbReference>
<dbReference type="RefSeq" id="XP_064855324.1">
    <property type="nucleotide sequence ID" value="XM_064999252.1"/>
</dbReference>
<dbReference type="InterPro" id="IPR021846">
    <property type="entry name" value="NFACT-C"/>
</dbReference>
<dbReference type="EMBL" id="BTFZ01000019">
    <property type="protein sequence ID" value="GMM38328.1"/>
    <property type="molecule type" value="Genomic_DNA"/>
</dbReference>
<dbReference type="GO" id="GO:1990112">
    <property type="term" value="C:RQC complex"/>
    <property type="evidence" value="ECO:0007669"/>
    <property type="project" value="TreeGrafter"/>
</dbReference>
<evidence type="ECO:0000256" key="1">
    <source>
        <dbReference type="ARBA" id="ARBA00004496"/>
    </source>
</evidence>
<dbReference type="AlphaFoldDB" id="A0AAV5QTT7"/>
<dbReference type="Proteomes" id="UP001360560">
    <property type="component" value="Unassembled WGS sequence"/>
</dbReference>
<feature type="compositionally biased region" description="Polar residues" evidence="6">
    <location>
        <begin position="896"/>
        <end position="912"/>
    </location>
</feature>
<accession>A0AAV5QTT7</accession>
<evidence type="ECO:0000259" key="8">
    <source>
        <dbReference type="Pfam" id="PF11923"/>
    </source>
</evidence>
<dbReference type="GO" id="GO:0000049">
    <property type="term" value="F:tRNA binding"/>
    <property type="evidence" value="ECO:0007669"/>
    <property type="project" value="TreeGrafter"/>
</dbReference>
<feature type="region of interest" description="Disordered" evidence="6">
    <location>
        <begin position="1055"/>
        <end position="1077"/>
    </location>
</feature>
<dbReference type="GO" id="GO:0005737">
    <property type="term" value="C:cytoplasm"/>
    <property type="evidence" value="ECO:0007669"/>
    <property type="project" value="UniProtKB-SubCell"/>
</dbReference>
<dbReference type="Pfam" id="PF11923">
    <property type="entry name" value="NFACT-C"/>
    <property type="match status" value="1"/>
</dbReference>
<evidence type="ECO:0000256" key="5">
    <source>
        <dbReference type="ARBA" id="ARBA00070414"/>
    </source>
</evidence>
<feature type="compositionally biased region" description="Low complexity" evidence="6">
    <location>
        <begin position="828"/>
        <end position="841"/>
    </location>
</feature>
<feature type="region of interest" description="Disordered" evidence="6">
    <location>
        <begin position="491"/>
        <end position="529"/>
    </location>
</feature>
<dbReference type="GO" id="GO:0072344">
    <property type="term" value="P:rescue of stalled ribosome"/>
    <property type="evidence" value="ECO:0007669"/>
    <property type="project" value="TreeGrafter"/>
</dbReference>
<feature type="domain" description="NFACT RNA-binding" evidence="7">
    <location>
        <begin position="611"/>
        <end position="721"/>
    </location>
</feature>
<comment type="subcellular location">
    <subcellularLocation>
        <location evidence="1">Cytoplasm</location>
    </subcellularLocation>
</comment>
<organism evidence="9 10">
    <name type="scientific">Saccharomycopsis crataegensis</name>
    <dbReference type="NCBI Taxonomy" id="43959"/>
    <lineage>
        <taxon>Eukaryota</taxon>
        <taxon>Fungi</taxon>
        <taxon>Dikarya</taxon>
        <taxon>Ascomycota</taxon>
        <taxon>Saccharomycotina</taxon>
        <taxon>Saccharomycetes</taxon>
        <taxon>Saccharomycopsidaceae</taxon>
        <taxon>Saccharomycopsis</taxon>
    </lineage>
</organism>
<gene>
    <name evidence="9" type="ORF">DASC09_056670</name>
</gene>
<evidence type="ECO:0000256" key="4">
    <source>
        <dbReference type="ARBA" id="ARBA00023054"/>
    </source>
</evidence>
<feature type="compositionally biased region" description="Acidic residues" evidence="6">
    <location>
        <begin position="491"/>
        <end position="521"/>
    </location>
</feature>
<feature type="compositionally biased region" description="Basic residues" evidence="6">
    <location>
        <begin position="842"/>
        <end position="855"/>
    </location>
</feature>
<name>A0AAV5QTT7_9ASCO</name>
<feature type="compositionally biased region" description="Basic and acidic residues" evidence="6">
    <location>
        <begin position="814"/>
        <end position="826"/>
    </location>
</feature>
<feature type="compositionally biased region" description="Gly residues" evidence="6">
    <location>
        <begin position="1058"/>
        <end position="1077"/>
    </location>
</feature>
<evidence type="ECO:0000313" key="10">
    <source>
        <dbReference type="Proteomes" id="UP001360560"/>
    </source>
</evidence>
<keyword evidence="10" id="KW-1185">Reference proteome</keyword>
<dbReference type="InterPro" id="IPR008532">
    <property type="entry name" value="NFACT_RNA-bd"/>
</dbReference>
<dbReference type="Gene3D" id="2.30.310.10">
    <property type="entry name" value="ibrinogen binding protein from staphylococcus aureus domain"/>
    <property type="match status" value="1"/>
</dbReference>
<comment type="similarity">
    <text evidence="2">Belongs to the NEMF family.</text>
</comment>
<sequence>MKQRITSLDIKVLAVELRASIVGYRLQNIYNILDSDRIFSLKFSVPDSKKSLVVDYGFKLYLSEFERRLQPTPSNFVTKLRKHLKSKRLTNLKQVGDDRIIVLEFSNGLHYLVLEFFSAGNVILLNSDLEILSLQRVVSDKKQDTGKYAVRESYSMFDPKTLFSDSVKYFRDDNENENDNNESQVIEPVQKYNYQKKLYTKEQILEWIKIAEAKKATKKEGQEASKFHQSTKAKKSNTISVLKLLFLNCSYLSSDLLQRNFIAAGIDHTQPCKNLEDNQELLGTTFEVLLKSEEDIAKLLNSGNVEGFIVLKKNALFKPDEEPIQSALLGDGEKLSTEYTFEQFHPFKPVIASEDLESGKFKLLQISGYNKTLDKFFSSLDLLKNALKIQQSKNLLGKKLSSVKRENEAKIAKLSNLEVANYRKAELIILNADKIEQCKMAVQSSIDQGMDWNQIESMIEAAQSQGNEFASMIVLPLNLKQNKIKVRLVENEVEEEESDDKDDDSLSDLSLDSDDDNDDDYQQASQSKKPKKQLQYVVVNIDLSISAYANSKTYFDQKKNAQSKKEKTEKTAELAFRNSEKKLNATLKKDIEKTNRDLAIRKTRQKHWFEKFYWFISSENYLVIAPKDTLQLEMIYYKYFNSKHDYYVSSDIEGSLQVFVKNPYAGQKVPPSTLNQAGMFSLSASKAWSSNILTPAWYAEGIRVTKKDPHDGSLLPDGVLDIIGEKLFLPPTQLSMGLGLCWVIGDEGRLLAQQKREVLQKELGFEIVKEVADIKDVAKEKLAKLTDKVKNLDINQEASADDEKIESSTQETDNEVKELEQEEKSQKKQQQQQQQQQQQPKKMTRGKKSKLKKLQQKYADQDEEDRIIRLKSLGVLKQVENKDSDSTSKEAGKPQGANSSQKYGNAQRNAARQQKKYSEQFMDILEEDLIDGDYLSIFDSYSCKISSLNEKIIDVVPMFAPWQALSKFKYKVKIQPGSSKIGKSMNESLNYFVNRKSNKESATLKKFEGDSNKSVDSFFDFDLDFEFEHHIINQLKPVDLQPAFTVKGVRVILPSNANGGGGGKKNGGGSGGKGKKK</sequence>
<evidence type="ECO:0000313" key="9">
    <source>
        <dbReference type="EMBL" id="GMM38328.1"/>
    </source>
</evidence>
<dbReference type="PANTHER" id="PTHR15239:SF6">
    <property type="entry name" value="RIBOSOME QUALITY CONTROL COMPLEX SUBUNIT NEMF"/>
    <property type="match status" value="1"/>
</dbReference>
<dbReference type="Pfam" id="PF05670">
    <property type="entry name" value="NFACT-R_1"/>
    <property type="match status" value="1"/>
</dbReference>
<keyword evidence="4" id="KW-0175">Coiled coil</keyword>
<evidence type="ECO:0000259" key="7">
    <source>
        <dbReference type="Pfam" id="PF05670"/>
    </source>
</evidence>
<feature type="domain" description="NFACT protein C-terminal" evidence="8">
    <location>
        <begin position="936"/>
        <end position="1051"/>
    </location>
</feature>
<keyword evidence="3" id="KW-0963">Cytoplasm</keyword>
<dbReference type="PANTHER" id="PTHR15239">
    <property type="entry name" value="NUCLEAR EXPORT MEDIATOR FACTOR NEMF"/>
    <property type="match status" value="1"/>
</dbReference>
<dbReference type="FunFam" id="2.30.310.10:FF:000003">
    <property type="entry name" value="Zinc knuckle domain containing protein"/>
    <property type="match status" value="1"/>
</dbReference>
<feature type="compositionally biased region" description="Basic and acidic residues" evidence="6">
    <location>
        <begin position="879"/>
        <end position="892"/>
    </location>
</feature>
<evidence type="ECO:0000256" key="3">
    <source>
        <dbReference type="ARBA" id="ARBA00022490"/>
    </source>
</evidence>
<comment type="caution">
    <text evidence="9">The sequence shown here is derived from an EMBL/GenBank/DDBJ whole genome shotgun (WGS) entry which is preliminary data.</text>
</comment>